<gene>
    <name evidence="1" type="ORF">AHMF7616_04015</name>
</gene>
<dbReference type="RefSeq" id="WP_115374399.1">
    <property type="nucleotide sequence ID" value="NZ_QASA01000001.1"/>
</dbReference>
<proteinExistence type="predicted"/>
<accession>A0A369QNX2</accession>
<name>A0A369QNX2_9BACT</name>
<dbReference type="PANTHER" id="PTHR39328">
    <property type="entry name" value="BLL2871 PROTEIN"/>
    <property type="match status" value="1"/>
</dbReference>
<keyword evidence="2" id="KW-1185">Reference proteome</keyword>
<dbReference type="AlphaFoldDB" id="A0A369QNX2"/>
<dbReference type="Gene3D" id="3.60.20.10">
    <property type="entry name" value="Glutamine Phosphoribosylpyrophosphate, subunit 1, domain 1"/>
    <property type="match status" value="1"/>
</dbReference>
<evidence type="ECO:0000313" key="1">
    <source>
        <dbReference type="EMBL" id="RDC65385.1"/>
    </source>
</evidence>
<dbReference type="InterPro" id="IPR029055">
    <property type="entry name" value="Ntn_hydrolases_N"/>
</dbReference>
<dbReference type="PANTHER" id="PTHR39328:SF1">
    <property type="entry name" value="BLL2871 PROTEIN"/>
    <property type="match status" value="1"/>
</dbReference>
<sequence length="238" mass="25691">MVSFLLKFSLTAGLVFLGHLPLFATWSIIVIDPVTKEIGIAGASCSYNCYGIGAIIPGKGAVIVQARSSNSARKKGLKMLEANATPEQIIAEMRNPKYNPEQQQYAVISIRNMAHPKTYTGQATAAYNGALTASGVSVQGNTLAHENQLKIILEAVLKAQKERRSISDVLMIALEAGSAAGGDKRCGAQKATSAFIMVTKPDDYLNDPYLNLTIYGLTPGKENAVKLLRAKYEQWIKE</sequence>
<organism evidence="1 2">
    <name type="scientific">Adhaeribacter pallidiroseus</name>
    <dbReference type="NCBI Taxonomy" id="2072847"/>
    <lineage>
        <taxon>Bacteria</taxon>
        <taxon>Pseudomonadati</taxon>
        <taxon>Bacteroidota</taxon>
        <taxon>Cytophagia</taxon>
        <taxon>Cytophagales</taxon>
        <taxon>Hymenobacteraceae</taxon>
        <taxon>Adhaeribacter</taxon>
    </lineage>
</organism>
<dbReference type="OrthoDB" id="9790012at2"/>
<evidence type="ECO:0000313" key="2">
    <source>
        <dbReference type="Proteomes" id="UP000253919"/>
    </source>
</evidence>
<dbReference type="EMBL" id="QASA01000001">
    <property type="protein sequence ID" value="RDC65385.1"/>
    <property type="molecule type" value="Genomic_DNA"/>
</dbReference>
<dbReference type="InterPro" id="IPR010430">
    <property type="entry name" value="DUF1028"/>
</dbReference>
<reference evidence="1 2" key="1">
    <citation type="submission" date="2018-04" db="EMBL/GenBank/DDBJ databases">
        <title>Adhaeribacter sp. HMF7616 genome sequencing and assembly.</title>
        <authorList>
            <person name="Kang H."/>
            <person name="Kang J."/>
            <person name="Cha I."/>
            <person name="Kim H."/>
            <person name="Joh K."/>
        </authorList>
    </citation>
    <scope>NUCLEOTIDE SEQUENCE [LARGE SCALE GENOMIC DNA]</scope>
    <source>
        <strain evidence="1 2">HMF7616</strain>
    </source>
</reference>
<dbReference type="Proteomes" id="UP000253919">
    <property type="component" value="Unassembled WGS sequence"/>
</dbReference>
<evidence type="ECO:0008006" key="3">
    <source>
        <dbReference type="Google" id="ProtNLM"/>
    </source>
</evidence>
<dbReference type="SUPFAM" id="SSF56235">
    <property type="entry name" value="N-terminal nucleophile aminohydrolases (Ntn hydrolases)"/>
    <property type="match status" value="1"/>
</dbReference>
<protein>
    <recommendedName>
        <fullName evidence="3">DUF1028 domain-containing protein</fullName>
    </recommendedName>
</protein>
<dbReference type="Pfam" id="PF06267">
    <property type="entry name" value="DUF1028"/>
    <property type="match status" value="1"/>
</dbReference>
<comment type="caution">
    <text evidence="1">The sequence shown here is derived from an EMBL/GenBank/DDBJ whole genome shotgun (WGS) entry which is preliminary data.</text>
</comment>